<dbReference type="EMBL" id="SMKU01000114">
    <property type="protein sequence ID" value="TDD83290.1"/>
    <property type="molecule type" value="Genomic_DNA"/>
</dbReference>
<dbReference type="AlphaFoldDB" id="A0A4R5BEM9"/>
<dbReference type="RefSeq" id="WP_131895994.1">
    <property type="nucleotide sequence ID" value="NZ_SMKU01000114.1"/>
</dbReference>
<evidence type="ECO:0000256" key="1">
    <source>
        <dbReference type="SAM" id="Phobius"/>
    </source>
</evidence>
<evidence type="ECO:0008006" key="4">
    <source>
        <dbReference type="Google" id="ProtNLM"/>
    </source>
</evidence>
<evidence type="ECO:0000313" key="2">
    <source>
        <dbReference type="EMBL" id="TDD83290.1"/>
    </source>
</evidence>
<sequence length="214" mass="22802">MQTTAPVPPPPGGRGHRRPRRLLVPVSVVCALAVLVPGLWLAGGFEEVPQEPERAPGKPVDLGLFTVTVQDARIGLATAAFGSGKQRFLIVRLRVVNTGKETASLGFGGLSDGVAARARTGKWVKPDQVEGVAAGAKTDTTQPGLPVDASAMWKMGPADAPRQFTIGLRKWEYDHGFTDASYRWRIDQEDDALAGRLTLPVAAPPAPRPTASRR</sequence>
<evidence type="ECO:0000313" key="3">
    <source>
        <dbReference type="Proteomes" id="UP000294513"/>
    </source>
</evidence>
<protein>
    <recommendedName>
        <fullName evidence="4">DUF4352 domain-containing protein</fullName>
    </recommendedName>
</protein>
<feature type="transmembrane region" description="Helical" evidence="1">
    <location>
        <begin position="22"/>
        <end position="42"/>
    </location>
</feature>
<comment type="caution">
    <text evidence="2">The sequence shown here is derived from an EMBL/GenBank/DDBJ whole genome shotgun (WGS) entry which is preliminary data.</text>
</comment>
<keyword evidence="3" id="KW-1185">Reference proteome</keyword>
<accession>A0A4R5BEM9</accession>
<proteinExistence type="predicted"/>
<keyword evidence="1" id="KW-1133">Transmembrane helix</keyword>
<gene>
    <name evidence="2" type="ORF">E1298_21485</name>
</gene>
<keyword evidence="1" id="KW-0472">Membrane</keyword>
<reference evidence="2 3" key="1">
    <citation type="submission" date="2019-03" db="EMBL/GenBank/DDBJ databases">
        <title>Draft genome sequences of novel Actinobacteria.</title>
        <authorList>
            <person name="Sahin N."/>
            <person name="Ay H."/>
            <person name="Saygin H."/>
        </authorList>
    </citation>
    <scope>NUCLEOTIDE SEQUENCE [LARGE SCALE GENOMIC DNA]</scope>
    <source>
        <strain evidence="2 3">H3C3</strain>
    </source>
</reference>
<dbReference type="OrthoDB" id="3482263at2"/>
<keyword evidence="1" id="KW-0812">Transmembrane</keyword>
<organism evidence="2 3">
    <name type="scientific">Actinomadura rubrisoli</name>
    <dbReference type="NCBI Taxonomy" id="2530368"/>
    <lineage>
        <taxon>Bacteria</taxon>
        <taxon>Bacillati</taxon>
        <taxon>Actinomycetota</taxon>
        <taxon>Actinomycetes</taxon>
        <taxon>Streptosporangiales</taxon>
        <taxon>Thermomonosporaceae</taxon>
        <taxon>Actinomadura</taxon>
    </lineage>
</organism>
<dbReference type="Proteomes" id="UP000294513">
    <property type="component" value="Unassembled WGS sequence"/>
</dbReference>
<name>A0A4R5BEM9_9ACTN</name>